<dbReference type="Pfam" id="PF13183">
    <property type="entry name" value="Fer4_8"/>
    <property type="match status" value="1"/>
</dbReference>
<organism evidence="5 6">
    <name type="scientific">Candidatus Anoxymicrobium japonicum</name>
    <dbReference type="NCBI Taxonomy" id="2013648"/>
    <lineage>
        <taxon>Bacteria</taxon>
        <taxon>Bacillati</taxon>
        <taxon>Actinomycetota</taxon>
        <taxon>Candidatus Geothermincolia</taxon>
        <taxon>Candidatus Geothermincolales</taxon>
        <taxon>Candidatus Anoxymicrobiaceae</taxon>
        <taxon>Candidatus Anoxymicrobium</taxon>
    </lineage>
</organism>
<dbReference type="GO" id="GO:0046872">
    <property type="term" value="F:metal ion binding"/>
    <property type="evidence" value="ECO:0007669"/>
    <property type="project" value="UniProtKB-KW"/>
</dbReference>
<evidence type="ECO:0000256" key="2">
    <source>
        <dbReference type="ARBA" id="ARBA00023004"/>
    </source>
</evidence>
<dbReference type="InterPro" id="IPR017900">
    <property type="entry name" value="4Fe4S_Fe_S_CS"/>
</dbReference>
<dbReference type="GO" id="GO:0005886">
    <property type="term" value="C:plasma membrane"/>
    <property type="evidence" value="ECO:0007669"/>
    <property type="project" value="TreeGrafter"/>
</dbReference>
<dbReference type="AlphaFoldDB" id="A0A2N3G404"/>
<evidence type="ECO:0000313" key="5">
    <source>
        <dbReference type="EMBL" id="PKQ27451.1"/>
    </source>
</evidence>
<dbReference type="InterPro" id="IPR051460">
    <property type="entry name" value="HdrC_iron-sulfur_subunit"/>
</dbReference>
<feature type="domain" description="4Fe-4S ferredoxin-type" evidence="4">
    <location>
        <begin position="1"/>
        <end position="29"/>
    </location>
</feature>
<sequence length="392" mass="43278">MLNSADARKKCKQCGTCLTRCPVIQASPGVARDLVGRLDAGQWVGEVLDRCTGCMSCDAFCPNDARPYALLIERYSERYIASGIPRVFQNAMPLRDGPNLWRSIEKWLTREEKRNLALWSAPPAGDEVLFLGCNQRLNPGIADTSLFRDLSVFTDPGCCCGEFYLRLGLVEEARAAAASLAGRFSELGIRKIIALCPACHNMIQNLAPSMLGVEFDVEVTSYVEWLALRVDRGEIVFSRRLEGTVTVQDPCHASGLGKKTIEEVRRLLGLIGLDTVEMETAGIEAECCGLSASLARYKLADVVRAGASRARQARRTRADFTCAWCNGCYLTMNMFRPFSPRMSPVYHLTELILLATGEKPVRKVPWRSLQLFAAALEATARDGFRFVSSSGE</sequence>
<dbReference type="SUPFAM" id="SSF46548">
    <property type="entry name" value="alpha-helical ferredoxin"/>
    <property type="match status" value="1"/>
</dbReference>
<comment type="caution">
    <text evidence="5">The sequence shown here is derived from an EMBL/GenBank/DDBJ whole genome shotgun (WGS) entry which is preliminary data.</text>
</comment>
<proteinExistence type="predicted"/>
<protein>
    <recommendedName>
        <fullName evidence="4">4Fe-4S ferredoxin-type domain-containing protein</fullName>
    </recommendedName>
</protein>
<dbReference type="Pfam" id="PF02754">
    <property type="entry name" value="CCG"/>
    <property type="match status" value="2"/>
</dbReference>
<dbReference type="PROSITE" id="PS00198">
    <property type="entry name" value="4FE4S_FER_1"/>
    <property type="match status" value="1"/>
</dbReference>
<name>A0A2N3G404_9ACTN</name>
<dbReference type="EMBL" id="PHEX01000097">
    <property type="protein sequence ID" value="PKQ27451.1"/>
    <property type="molecule type" value="Genomic_DNA"/>
</dbReference>
<dbReference type="Proteomes" id="UP000233654">
    <property type="component" value="Unassembled WGS sequence"/>
</dbReference>
<dbReference type="PANTHER" id="PTHR43255:SF2">
    <property type="entry name" value="HETERODISULFIDE REDUCTASE RELATED PROTEIN"/>
    <property type="match status" value="1"/>
</dbReference>
<dbReference type="GO" id="GO:0051536">
    <property type="term" value="F:iron-sulfur cluster binding"/>
    <property type="evidence" value="ECO:0007669"/>
    <property type="project" value="UniProtKB-KW"/>
</dbReference>
<evidence type="ECO:0000256" key="1">
    <source>
        <dbReference type="ARBA" id="ARBA00022723"/>
    </source>
</evidence>
<dbReference type="Gene3D" id="3.30.70.20">
    <property type="match status" value="1"/>
</dbReference>
<dbReference type="InterPro" id="IPR017896">
    <property type="entry name" value="4Fe4S_Fe-S-bd"/>
</dbReference>
<evidence type="ECO:0000313" key="6">
    <source>
        <dbReference type="Proteomes" id="UP000233654"/>
    </source>
</evidence>
<keyword evidence="1" id="KW-0479">Metal-binding</keyword>
<evidence type="ECO:0000256" key="3">
    <source>
        <dbReference type="ARBA" id="ARBA00023014"/>
    </source>
</evidence>
<reference evidence="5 6" key="1">
    <citation type="journal article" date="2017" name="ISME J.">
        <title>Potential for microbial H2 and metal transformations associated with novel bacteria and archaea in deep terrestrial subsurface sediments.</title>
        <authorList>
            <person name="Hernsdorf A.W."/>
            <person name="Amano Y."/>
            <person name="Miyakawa K."/>
            <person name="Ise K."/>
            <person name="Suzuki Y."/>
            <person name="Anantharaman K."/>
            <person name="Probst A."/>
            <person name="Burstein D."/>
            <person name="Thomas B.C."/>
            <person name="Banfield J.F."/>
        </authorList>
    </citation>
    <scope>NUCLEOTIDE SEQUENCE [LARGE SCALE GENOMIC DNA]</scope>
    <source>
        <strain evidence="5">HGW-Actinobacteria-3</strain>
    </source>
</reference>
<keyword evidence="3" id="KW-0411">Iron-sulfur</keyword>
<dbReference type="InterPro" id="IPR004017">
    <property type="entry name" value="Cys_rich_dom"/>
</dbReference>
<dbReference type="PANTHER" id="PTHR43255">
    <property type="entry name" value="IRON-SULFUR-BINDING OXIDOREDUCTASE FADF-RELATED-RELATED"/>
    <property type="match status" value="1"/>
</dbReference>
<gene>
    <name evidence="5" type="ORF">CVT63_07930</name>
</gene>
<dbReference type="PROSITE" id="PS51379">
    <property type="entry name" value="4FE4S_FER_2"/>
    <property type="match status" value="2"/>
</dbReference>
<feature type="domain" description="4Fe-4S ferredoxin-type" evidence="4">
    <location>
        <begin position="41"/>
        <end position="71"/>
    </location>
</feature>
<evidence type="ECO:0000259" key="4">
    <source>
        <dbReference type="PROSITE" id="PS51379"/>
    </source>
</evidence>
<accession>A0A2N3G404</accession>
<keyword evidence="2" id="KW-0408">Iron</keyword>
<dbReference type="GO" id="GO:0016491">
    <property type="term" value="F:oxidoreductase activity"/>
    <property type="evidence" value="ECO:0007669"/>
    <property type="project" value="UniProtKB-ARBA"/>
</dbReference>